<accession>A0A560J1Z7</accession>
<gene>
    <name evidence="14" type="ORF">FBZ92_101345</name>
</gene>
<dbReference type="InterPro" id="IPR005467">
    <property type="entry name" value="His_kinase_dom"/>
</dbReference>
<evidence type="ECO:0000313" key="14">
    <source>
        <dbReference type="EMBL" id="TWB64449.1"/>
    </source>
</evidence>
<dbReference type="AlphaFoldDB" id="A0A560J1Z7"/>
<comment type="caution">
    <text evidence="14">The sequence shown here is derived from an EMBL/GenBank/DDBJ whole genome shotgun (WGS) entry which is preliminary data.</text>
</comment>
<dbReference type="SMART" id="SM00388">
    <property type="entry name" value="HisKA"/>
    <property type="match status" value="1"/>
</dbReference>
<feature type="transmembrane region" description="Helical" evidence="11">
    <location>
        <begin position="61"/>
        <end position="82"/>
    </location>
</feature>
<keyword evidence="10 11" id="KW-0472">Membrane</keyword>
<dbReference type="GO" id="GO:0000155">
    <property type="term" value="F:phosphorelay sensor kinase activity"/>
    <property type="evidence" value="ECO:0007669"/>
    <property type="project" value="InterPro"/>
</dbReference>
<dbReference type="PANTHER" id="PTHR45436:SF5">
    <property type="entry name" value="SENSOR HISTIDINE KINASE TRCS"/>
    <property type="match status" value="1"/>
</dbReference>
<keyword evidence="5" id="KW-0808">Transferase</keyword>
<dbReference type="EMBL" id="VITT01000001">
    <property type="protein sequence ID" value="TWB64449.1"/>
    <property type="molecule type" value="Genomic_DNA"/>
</dbReference>
<evidence type="ECO:0000256" key="5">
    <source>
        <dbReference type="ARBA" id="ARBA00022679"/>
    </source>
</evidence>
<dbReference type="OrthoDB" id="9809766at2"/>
<dbReference type="PROSITE" id="PS50885">
    <property type="entry name" value="HAMP"/>
    <property type="match status" value="1"/>
</dbReference>
<evidence type="ECO:0000313" key="15">
    <source>
        <dbReference type="Proteomes" id="UP000318050"/>
    </source>
</evidence>
<dbReference type="InterPro" id="IPR050428">
    <property type="entry name" value="TCS_sensor_his_kinase"/>
</dbReference>
<sequence length="353" mass="37863">MAERRQKGSGLRRQIVLSMMVLAFSVVLLAICGSYVFYAIFMTYSPTSISDGLVPAPAELTWMAMTMLAALVLATGVAVRLARRILAPLNSVADNLRRVAEGDLSARAIADEHSMGEATRLVSDFNNLAERLERMARDRAFWNAAIAHELRTPVTVLRGRLQGLAEGVFQPSPQLASGLLSQVEGLSRLVEDLRLLSLDESGRLTLQLEQCDLAAEIRSTVNAFEPTLRAAGFTPSLELGEFEAICDPVRMRQALLALLDNAVHHASPGPLRIRLFESAGMAHLEVEDTGPGIPVGLIERVFEAFHSGHGDGSGRGSGLGLAVVKALARAHGGDAMCRASGTGGTVFELVWPT</sequence>
<keyword evidence="8 11" id="KW-1133">Transmembrane helix</keyword>
<evidence type="ECO:0000256" key="1">
    <source>
        <dbReference type="ARBA" id="ARBA00000085"/>
    </source>
</evidence>
<evidence type="ECO:0000256" key="2">
    <source>
        <dbReference type="ARBA" id="ARBA00004370"/>
    </source>
</evidence>
<comment type="catalytic activity">
    <reaction evidence="1">
        <text>ATP + protein L-histidine = ADP + protein N-phospho-L-histidine.</text>
        <dbReference type="EC" id="2.7.13.3"/>
    </reaction>
</comment>
<dbReference type="InterPro" id="IPR036097">
    <property type="entry name" value="HisK_dim/P_sf"/>
</dbReference>
<reference evidence="14 15" key="1">
    <citation type="submission" date="2019-06" db="EMBL/GenBank/DDBJ databases">
        <title>Genomic Encyclopedia of Type Strains, Phase IV (KMG-V): Genome sequencing to study the core and pangenomes of soil and plant-associated prokaryotes.</title>
        <authorList>
            <person name="Whitman W."/>
        </authorList>
    </citation>
    <scope>NUCLEOTIDE SEQUENCE [LARGE SCALE GENOMIC DNA]</scope>
    <source>
        <strain evidence="14 15">BR 11140</strain>
    </source>
</reference>
<dbReference type="InterPro" id="IPR004358">
    <property type="entry name" value="Sig_transdc_His_kin-like_C"/>
</dbReference>
<dbReference type="SUPFAM" id="SSF158472">
    <property type="entry name" value="HAMP domain-like"/>
    <property type="match status" value="1"/>
</dbReference>
<proteinExistence type="predicted"/>
<dbReference type="InterPro" id="IPR003594">
    <property type="entry name" value="HATPase_dom"/>
</dbReference>
<evidence type="ECO:0000256" key="4">
    <source>
        <dbReference type="ARBA" id="ARBA00022553"/>
    </source>
</evidence>
<organism evidence="14 15">
    <name type="scientific">Nitrospirillum amazonense</name>
    <dbReference type="NCBI Taxonomy" id="28077"/>
    <lineage>
        <taxon>Bacteria</taxon>
        <taxon>Pseudomonadati</taxon>
        <taxon>Pseudomonadota</taxon>
        <taxon>Alphaproteobacteria</taxon>
        <taxon>Rhodospirillales</taxon>
        <taxon>Azospirillaceae</taxon>
        <taxon>Nitrospirillum</taxon>
    </lineage>
</organism>
<dbReference type="Pfam" id="PF02518">
    <property type="entry name" value="HATPase_c"/>
    <property type="match status" value="1"/>
</dbReference>
<dbReference type="SMART" id="SM00304">
    <property type="entry name" value="HAMP"/>
    <property type="match status" value="1"/>
</dbReference>
<dbReference type="SMART" id="SM00387">
    <property type="entry name" value="HATPase_c"/>
    <property type="match status" value="1"/>
</dbReference>
<keyword evidence="7 14" id="KW-0418">Kinase</keyword>
<feature type="domain" description="Histidine kinase" evidence="12">
    <location>
        <begin position="145"/>
        <end position="353"/>
    </location>
</feature>
<dbReference type="CDD" id="cd06225">
    <property type="entry name" value="HAMP"/>
    <property type="match status" value="1"/>
</dbReference>
<dbReference type="CDD" id="cd00075">
    <property type="entry name" value="HATPase"/>
    <property type="match status" value="1"/>
</dbReference>
<dbReference type="Proteomes" id="UP000318050">
    <property type="component" value="Unassembled WGS sequence"/>
</dbReference>
<feature type="transmembrane region" description="Helical" evidence="11">
    <location>
        <begin position="21"/>
        <end position="41"/>
    </location>
</feature>
<dbReference type="CDD" id="cd00082">
    <property type="entry name" value="HisKA"/>
    <property type="match status" value="1"/>
</dbReference>
<evidence type="ECO:0000259" key="12">
    <source>
        <dbReference type="PROSITE" id="PS50109"/>
    </source>
</evidence>
<evidence type="ECO:0000256" key="11">
    <source>
        <dbReference type="SAM" id="Phobius"/>
    </source>
</evidence>
<keyword evidence="9" id="KW-0902">Two-component regulatory system</keyword>
<dbReference type="SUPFAM" id="SSF47384">
    <property type="entry name" value="Homodimeric domain of signal transducing histidine kinase"/>
    <property type="match status" value="1"/>
</dbReference>
<dbReference type="PANTHER" id="PTHR45436">
    <property type="entry name" value="SENSOR HISTIDINE KINASE YKOH"/>
    <property type="match status" value="1"/>
</dbReference>
<dbReference type="Pfam" id="PF00672">
    <property type="entry name" value="HAMP"/>
    <property type="match status" value="1"/>
</dbReference>
<dbReference type="PRINTS" id="PR00344">
    <property type="entry name" value="BCTRLSENSOR"/>
</dbReference>
<dbReference type="InterPro" id="IPR003661">
    <property type="entry name" value="HisK_dim/P_dom"/>
</dbReference>
<dbReference type="EC" id="2.7.13.3" evidence="3"/>
<dbReference type="GO" id="GO:0005886">
    <property type="term" value="C:plasma membrane"/>
    <property type="evidence" value="ECO:0007669"/>
    <property type="project" value="TreeGrafter"/>
</dbReference>
<dbReference type="InterPro" id="IPR003660">
    <property type="entry name" value="HAMP_dom"/>
</dbReference>
<dbReference type="InterPro" id="IPR036890">
    <property type="entry name" value="HATPase_C_sf"/>
</dbReference>
<keyword evidence="4" id="KW-0597">Phosphoprotein</keyword>
<dbReference type="Gene3D" id="3.30.565.10">
    <property type="entry name" value="Histidine kinase-like ATPase, C-terminal domain"/>
    <property type="match status" value="1"/>
</dbReference>
<name>A0A560J1Z7_9PROT</name>
<dbReference type="Gene3D" id="1.10.287.130">
    <property type="match status" value="1"/>
</dbReference>
<dbReference type="Gene3D" id="6.10.340.10">
    <property type="match status" value="1"/>
</dbReference>
<keyword evidence="6 11" id="KW-0812">Transmembrane</keyword>
<comment type="subcellular location">
    <subcellularLocation>
        <location evidence="2">Membrane</location>
    </subcellularLocation>
</comment>
<evidence type="ECO:0000256" key="9">
    <source>
        <dbReference type="ARBA" id="ARBA00023012"/>
    </source>
</evidence>
<dbReference type="PROSITE" id="PS50109">
    <property type="entry name" value="HIS_KIN"/>
    <property type="match status" value="1"/>
</dbReference>
<feature type="domain" description="HAMP" evidence="13">
    <location>
        <begin position="83"/>
        <end position="137"/>
    </location>
</feature>
<evidence type="ECO:0000256" key="6">
    <source>
        <dbReference type="ARBA" id="ARBA00022692"/>
    </source>
</evidence>
<evidence type="ECO:0000256" key="10">
    <source>
        <dbReference type="ARBA" id="ARBA00023136"/>
    </source>
</evidence>
<dbReference type="Pfam" id="PF00512">
    <property type="entry name" value="HisKA"/>
    <property type="match status" value="1"/>
</dbReference>
<evidence type="ECO:0000256" key="3">
    <source>
        <dbReference type="ARBA" id="ARBA00012438"/>
    </source>
</evidence>
<protein>
    <recommendedName>
        <fullName evidence="3">histidine kinase</fullName>
        <ecNumber evidence="3">2.7.13.3</ecNumber>
    </recommendedName>
</protein>
<evidence type="ECO:0000256" key="7">
    <source>
        <dbReference type="ARBA" id="ARBA00022777"/>
    </source>
</evidence>
<evidence type="ECO:0000259" key="13">
    <source>
        <dbReference type="PROSITE" id="PS50885"/>
    </source>
</evidence>
<dbReference type="SUPFAM" id="SSF55874">
    <property type="entry name" value="ATPase domain of HSP90 chaperone/DNA topoisomerase II/histidine kinase"/>
    <property type="match status" value="1"/>
</dbReference>
<evidence type="ECO:0000256" key="8">
    <source>
        <dbReference type="ARBA" id="ARBA00022989"/>
    </source>
</evidence>